<accession>A0ABN9SIR1</accession>
<feature type="compositionally biased region" description="Acidic residues" evidence="1">
    <location>
        <begin position="69"/>
        <end position="79"/>
    </location>
</feature>
<organism evidence="2 3">
    <name type="scientific">Prorocentrum cordatum</name>
    <dbReference type="NCBI Taxonomy" id="2364126"/>
    <lineage>
        <taxon>Eukaryota</taxon>
        <taxon>Sar</taxon>
        <taxon>Alveolata</taxon>
        <taxon>Dinophyceae</taxon>
        <taxon>Prorocentrales</taxon>
        <taxon>Prorocentraceae</taxon>
        <taxon>Prorocentrum</taxon>
    </lineage>
</organism>
<name>A0ABN9SIR1_9DINO</name>
<dbReference type="EMBL" id="CAUYUJ010011336">
    <property type="protein sequence ID" value="CAK0831572.1"/>
    <property type="molecule type" value="Genomic_DNA"/>
</dbReference>
<proteinExistence type="predicted"/>
<feature type="compositionally biased region" description="Low complexity" evidence="1">
    <location>
        <begin position="46"/>
        <end position="58"/>
    </location>
</feature>
<reference evidence="2" key="1">
    <citation type="submission" date="2023-10" db="EMBL/GenBank/DDBJ databases">
        <authorList>
            <person name="Chen Y."/>
            <person name="Shah S."/>
            <person name="Dougan E. K."/>
            <person name="Thang M."/>
            <person name="Chan C."/>
        </authorList>
    </citation>
    <scope>NUCLEOTIDE SEQUENCE [LARGE SCALE GENOMIC DNA]</scope>
</reference>
<keyword evidence="3" id="KW-1185">Reference proteome</keyword>
<sequence length="139" mass="14262">MTVVRAGSTELAGTAATPAASEALGALRLSKKPPLLPGSSWRPPRRSSTTATTEAPSEPECDQSKPDGDGDVGLDEPEGGDAQAEAKPAKGPSFAITHNRLIFHAQMLSAAGSAAISGHCEGHLASLRCRAPKTHRSRG</sequence>
<comment type="caution">
    <text evidence="2">The sequence shown here is derived from an EMBL/GenBank/DDBJ whole genome shotgun (WGS) entry which is preliminary data.</text>
</comment>
<protein>
    <submittedName>
        <fullName evidence="2">Uncharacterized protein</fullName>
    </submittedName>
</protein>
<evidence type="ECO:0000313" key="3">
    <source>
        <dbReference type="Proteomes" id="UP001189429"/>
    </source>
</evidence>
<dbReference type="Proteomes" id="UP001189429">
    <property type="component" value="Unassembled WGS sequence"/>
</dbReference>
<gene>
    <name evidence="2" type="ORF">PCOR1329_LOCUS29867</name>
</gene>
<evidence type="ECO:0000256" key="1">
    <source>
        <dbReference type="SAM" id="MobiDB-lite"/>
    </source>
</evidence>
<evidence type="ECO:0000313" key="2">
    <source>
        <dbReference type="EMBL" id="CAK0831572.1"/>
    </source>
</evidence>
<feature type="region of interest" description="Disordered" evidence="1">
    <location>
        <begin position="25"/>
        <end position="92"/>
    </location>
</feature>